<dbReference type="SUPFAM" id="SSF53850">
    <property type="entry name" value="Periplasmic binding protein-like II"/>
    <property type="match status" value="1"/>
</dbReference>
<keyword evidence="3" id="KW-1185">Reference proteome</keyword>
<dbReference type="Proteomes" id="UP000001947">
    <property type="component" value="Chromosome"/>
</dbReference>
<dbReference type="KEGG" id="sde:Sde_1023"/>
<organism evidence="2 3">
    <name type="scientific">Saccharophagus degradans (strain 2-40 / ATCC 43961 / DSM 17024)</name>
    <dbReference type="NCBI Taxonomy" id="203122"/>
    <lineage>
        <taxon>Bacteria</taxon>
        <taxon>Pseudomonadati</taxon>
        <taxon>Pseudomonadota</taxon>
        <taxon>Gammaproteobacteria</taxon>
        <taxon>Cellvibrionales</taxon>
        <taxon>Cellvibrionaceae</taxon>
        <taxon>Saccharophagus</taxon>
    </lineage>
</organism>
<accession>Q21LZ4</accession>
<keyword evidence="1" id="KW-0732">Signal</keyword>
<gene>
    <name evidence="2" type="ordered locus">Sde_1023</name>
</gene>
<sequence>MRVWRKLHLLLRVSAWLLVLAASGVQGSAIQEVDVMQIRYWNGTAARDPYELALLLLALDKTAADYPPFNITRLEADLGSDRARHELARGELINIYAAPYRARVGEVETKIVQVPIPLLKGLLGYRNLVIREKDLARFEQISNKEELKPILIGQGRSWPDVAIYRHNGLQVMDEGLFSNLFAMLSLGRFDCLPLGVVEAKATLAAFDGDKLDLTIAPDLMLYYPWPVLFQISGKHSLLAERVTKGLALAAKDGSFDALFDHYYGELVEQLREQESKMIVLENPTLKEQMGLQEPQLTALGL</sequence>
<dbReference type="STRING" id="203122.Sde_1023"/>
<evidence type="ECO:0000256" key="1">
    <source>
        <dbReference type="SAM" id="SignalP"/>
    </source>
</evidence>
<evidence type="ECO:0000313" key="3">
    <source>
        <dbReference type="Proteomes" id="UP000001947"/>
    </source>
</evidence>
<protein>
    <submittedName>
        <fullName evidence="2">ABC-type amino acid transport/signal transduction systems, periplasmic component/domain</fullName>
    </submittedName>
</protein>
<feature type="chain" id="PRO_5004200218" evidence="1">
    <location>
        <begin position="22"/>
        <end position="301"/>
    </location>
</feature>
<dbReference type="GeneID" id="98612707"/>
<feature type="signal peptide" evidence="1">
    <location>
        <begin position="1"/>
        <end position="21"/>
    </location>
</feature>
<dbReference type="RefSeq" id="WP_011467505.1">
    <property type="nucleotide sequence ID" value="NC_007912.1"/>
</dbReference>
<dbReference type="HOGENOM" id="CLU_066015_1_0_6"/>
<dbReference type="eggNOG" id="COG0834">
    <property type="taxonomic scope" value="Bacteria"/>
</dbReference>
<proteinExistence type="predicted"/>
<dbReference type="OrthoDB" id="6382787at2"/>
<evidence type="ECO:0000313" key="2">
    <source>
        <dbReference type="EMBL" id="ABD80285.1"/>
    </source>
</evidence>
<dbReference type="AlphaFoldDB" id="Q21LZ4"/>
<name>Q21LZ4_SACD2</name>
<reference evidence="2 3" key="1">
    <citation type="journal article" date="2008" name="PLoS Genet.">
        <title>Complete genome sequence of the complex carbohydrate-degrading marine bacterium, Saccharophagus degradans strain 2-40 T.</title>
        <authorList>
            <person name="Weiner R.M."/>
            <person name="Taylor L.E.II."/>
            <person name="Henrissat B."/>
            <person name="Hauser L."/>
            <person name="Land M."/>
            <person name="Coutinho P.M."/>
            <person name="Rancurel C."/>
            <person name="Saunders E.H."/>
            <person name="Longmire A.G."/>
            <person name="Zhang H."/>
            <person name="Bayer E.A."/>
            <person name="Gilbert H.J."/>
            <person name="Larimer F."/>
            <person name="Zhulin I.B."/>
            <person name="Ekborg N.A."/>
            <person name="Lamed R."/>
            <person name="Richardson P.M."/>
            <person name="Borovok I."/>
            <person name="Hutcheson S."/>
        </authorList>
    </citation>
    <scope>NUCLEOTIDE SEQUENCE [LARGE SCALE GENOMIC DNA]</scope>
    <source>
        <strain evidence="3">2-40 / ATCC 43961 / DSM 17024</strain>
    </source>
</reference>
<dbReference type="EMBL" id="CP000282">
    <property type="protein sequence ID" value="ABD80285.1"/>
    <property type="molecule type" value="Genomic_DNA"/>
</dbReference>